<protein>
    <submittedName>
        <fullName evidence="1">Uncharacterized protein</fullName>
    </submittedName>
</protein>
<keyword evidence="2" id="KW-1185">Reference proteome</keyword>
<proteinExistence type="predicted"/>
<dbReference type="RefSeq" id="YP_009816062.1">
    <property type="nucleotide sequence ID" value="NC_048102.1"/>
</dbReference>
<name>A0A3G3M731_9CAUD</name>
<dbReference type="EMBL" id="MH920639">
    <property type="protein sequence ID" value="AYR01877.1"/>
    <property type="molecule type" value="Genomic_DNA"/>
</dbReference>
<accession>A0A3G3M731</accession>
<reference evidence="1 2" key="1">
    <citation type="submission" date="2018-09" db="EMBL/GenBank/DDBJ databases">
        <authorList>
            <person name="You S."/>
        </authorList>
    </citation>
    <scope>NUCLEOTIDE SEQUENCE [LARGE SCALE GENOMIC DNA]</scope>
</reference>
<evidence type="ECO:0000313" key="1">
    <source>
        <dbReference type="EMBL" id="AYR01877.1"/>
    </source>
</evidence>
<dbReference type="InterPro" id="IPR021503">
    <property type="entry name" value="DUF3110"/>
</dbReference>
<sequence>MFILTDKLSGGIYAVQNQDMKKTVHIFEEKDDAVRYVEMLNADDYPDELELMEIDTNVVAINCDKYGYNYSIVRKDDLVIPPS</sequence>
<dbReference type="Pfam" id="PF11360">
    <property type="entry name" value="DUF3110"/>
    <property type="match status" value="1"/>
</dbReference>
<dbReference type="KEGG" id="vg:55007296"/>
<dbReference type="GeneID" id="55007296"/>
<dbReference type="Proteomes" id="UP000281181">
    <property type="component" value="Segment"/>
</dbReference>
<organism evidence="1 2">
    <name type="scientific">Synechococcus phage S-P4</name>
    <dbReference type="NCBI Taxonomy" id="2484640"/>
    <lineage>
        <taxon>Viruses</taxon>
        <taxon>Duplodnaviria</taxon>
        <taxon>Heunggongvirae</taxon>
        <taxon>Uroviricota</taxon>
        <taxon>Caudoviricetes</taxon>
        <taxon>Pantevenvirales</taxon>
        <taxon>Kyanoviridae</taxon>
        <taxon>Leucotheavirus</taxon>
        <taxon>Leucotheavirus sp4</taxon>
    </lineage>
</organism>
<evidence type="ECO:0000313" key="2">
    <source>
        <dbReference type="Proteomes" id="UP000281181"/>
    </source>
</evidence>